<reference evidence="6 7" key="1">
    <citation type="journal article" date="2018" name="ISME J.">
        <title>A methanotrophic archaeon couples anaerobic oxidation of methane to Fe(III) reduction.</title>
        <authorList>
            <person name="Cai C."/>
            <person name="Leu A.O."/>
            <person name="Xie G.J."/>
            <person name="Guo J."/>
            <person name="Feng Y."/>
            <person name="Zhao J.X."/>
            <person name="Tyson G.W."/>
            <person name="Yuan Z."/>
            <person name="Hu S."/>
        </authorList>
    </citation>
    <scope>NUCLEOTIDE SEQUENCE [LARGE SCALE GENOMIC DNA]</scope>
    <source>
        <strain evidence="6">FeB_12</strain>
    </source>
</reference>
<feature type="domain" description="Formyl transferase C-terminal" evidence="5">
    <location>
        <begin position="2"/>
        <end position="64"/>
    </location>
</feature>
<comment type="function">
    <text evidence="1">Attaches a formyl group to the free amino group of methionyl-tRNA(fMet). The formyl group appears to play a dual role in the initiator identity of N-formylmethionyl-tRNA by promoting its recognition by IF2 and preventing the misappropriation of this tRNA by the elongation apparatus.</text>
</comment>
<dbReference type="EC" id="2.1.2.9" evidence="2"/>
<dbReference type="EMBL" id="PQAP01000231">
    <property type="protein sequence ID" value="PWB67793.1"/>
    <property type="molecule type" value="Genomic_DNA"/>
</dbReference>
<gene>
    <name evidence="6" type="ORF">C3F09_12775</name>
</gene>
<name>A0A855WZ15_9BACT</name>
<dbReference type="InterPro" id="IPR011034">
    <property type="entry name" value="Formyl_transferase-like_C_sf"/>
</dbReference>
<sequence length="82" mass="8741">GAKLKVLASELVDGAGENALRPGSIIPDKRRLLVQCRDSVIQMTRLVPAGKSEMDGASFLNGFRPNPHELLGDIITGGKEKS</sequence>
<comment type="caution">
    <text evidence="6">The sequence shown here is derived from an EMBL/GenBank/DDBJ whole genome shotgun (WGS) entry which is preliminary data.</text>
</comment>
<comment type="catalytic activity">
    <reaction evidence="4">
        <text>L-methionyl-tRNA(fMet) + (6R)-10-formyltetrahydrofolate = N-formyl-L-methionyl-tRNA(fMet) + (6S)-5,6,7,8-tetrahydrofolate + H(+)</text>
        <dbReference type="Rhea" id="RHEA:24380"/>
        <dbReference type="Rhea" id="RHEA-COMP:9952"/>
        <dbReference type="Rhea" id="RHEA-COMP:9953"/>
        <dbReference type="ChEBI" id="CHEBI:15378"/>
        <dbReference type="ChEBI" id="CHEBI:57453"/>
        <dbReference type="ChEBI" id="CHEBI:78530"/>
        <dbReference type="ChEBI" id="CHEBI:78844"/>
        <dbReference type="ChEBI" id="CHEBI:195366"/>
        <dbReference type="EC" id="2.1.2.9"/>
    </reaction>
</comment>
<feature type="non-terminal residue" evidence="6">
    <location>
        <position position="1"/>
    </location>
</feature>
<evidence type="ECO:0000256" key="2">
    <source>
        <dbReference type="ARBA" id="ARBA00012261"/>
    </source>
</evidence>
<dbReference type="InterPro" id="IPR005793">
    <property type="entry name" value="Formyl_trans_C"/>
</dbReference>
<evidence type="ECO:0000259" key="5">
    <source>
        <dbReference type="Pfam" id="PF02911"/>
    </source>
</evidence>
<protein>
    <recommendedName>
        <fullName evidence="3">Methionyl-tRNA formyltransferase</fullName>
        <ecNumber evidence="2">2.1.2.9</ecNumber>
    </recommendedName>
</protein>
<dbReference type="Proteomes" id="UP000250918">
    <property type="component" value="Unassembled WGS sequence"/>
</dbReference>
<evidence type="ECO:0000256" key="1">
    <source>
        <dbReference type="ARBA" id="ARBA00002606"/>
    </source>
</evidence>
<evidence type="ECO:0000313" key="7">
    <source>
        <dbReference type="Proteomes" id="UP000250918"/>
    </source>
</evidence>
<dbReference type="GO" id="GO:0004479">
    <property type="term" value="F:methionyl-tRNA formyltransferase activity"/>
    <property type="evidence" value="ECO:0007669"/>
    <property type="project" value="UniProtKB-EC"/>
</dbReference>
<accession>A0A855WZ15</accession>
<evidence type="ECO:0000256" key="3">
    <source>
        <dbReference type="ARBA" id="ARBA00016014"/>
    </source>
</evidence>
<dbReference type="SUPFAM" id="SSF50486">
    <property type="entry name" value="FMT C-terminal domain-like"/>
    <property type="match status" value="1"/>
</dbReference>
<organism evidence="6 7">
    <name type="scientific">candidate division GN15 bacterium</name>
    <dbReference type="NCBI Taxonomy" id="2072418"/>
    <lineage>
        <taxon>Bacteria</taxon>
        <taxon>candidate division GN15</taxon>
    </lineage>
</organism>
<proteinExistence type="predicted"/>
<dbReference type="InterPro" id="IPR037022">
    <property type="entry name" value="Formyl_trans_C_sf"/>
</dbReference>
<evidence type="ECO:0000313" key="6">
    <source>
        <dbReference type="EMBL" id="PWB67793.1"/>
    </source>
</evidence>
<evidence type="ECO:0000256" key="4">
    <source>
        <dbReference type="ARBA" id="ARBA00048558"/>
    </source>
</evidence>
<dbReference type="Pfam" id="PF02911">
    <property type="entry name" value="Formyl_trans_C"/>
    <property type="match status" value="1"/>
</dbReference>
<dbReference type="Gene3D" id="3.10.25.10">
    <property type="entry name" value="Formyl transferase, C-terminal domain"/>
    <property type="match status" value="1"/>
</dbReference>
<dbReference type="AlphaFoldDB" id="A0A855WZ15"/>